<protein>
    <submittedName>
        <fullName evidence="3">Secreted protein</fullName>
    </submittedName>
</protein>
<evidence type="ECO:0000313" key="3">
    <source>
        <dbReference type="WBParaSite" id="MCU_014478-RA"/>
    </source>
</evidence>
<dbReference type="EMBL" id="UXSR01003315">
    <property type="protein sequence ID" value="VDD79067.1"/>
    <property type="molecule type" value="Genomic_DNA"/>
</dbReference>
<evidence type="ECO:0000313" key="1">
    <source>
        <dbReference type="EMBL" id="VDD79067.1"/>
    </source>
</evidence>
<proteinExistence type="predicted"/>
<dbReference type="AlphaFoldDB" id="A0A0R3UDS1"/>
<keyword evidence="2" id="KW-1185">Reference proteome</keyword>
<dbReference type="Proteomes" id="UP000267029">
    <property type="component" value="Unassembled WGS sequence"/>
</dbReference>
<reference evidence="1 2" key="1">
    <citation type="submission" date="2018-10" db="EMBL/GenBank/DDBJ databases">
        <authorList>
            <consortium name="Pathogen Informatics"/>
        </authorList>
    </citation>
    <scope>NUCLEOTIDE SEQUENCE [LARGE SCALE GENOMIC DNA]</scope>
</reference>
<name>A0A0R3UDS1_MESCO</name>
<organism evidence="1 2">
    <name type="scientific">Mesocestoides corti</name>
    <name type="common">Flatworm</name>
    <dbReference type="NCBI Taxonomy" id="53468"/>
    <lineage>
        <taxon>Eukaryota</taxon>
        <taxon>Metazoa</taxon>
        <taxon>Spiralia</taxon>
        <taxon>Lophotrochozoa</taxon>
        <taxon>Platyhelminthes</taxon>
        <taxon>Cestoda</taxon>
        <taxon>Eucestoda</taxon>
        <taxon>Cyclophyllidea</taxon>
        <taxon>Mesocestoididae</taxon>
        <taxon>Mesocestoides</taxon>
    </lineage>
</organism>
<dbReference type="WBParaSite" id="MCU_014478-RA">
    <property type="protein sequence ID" value="MCU_014478-RA"/>
    <property type="gene ID" value="MCU_014478"/>
</dbReference>
<sequence length="101" mass="11622">MSLRLECFVQKAWWGPMQALIDYQTLCKHSTMSEAFTISVMLVKAKVLHDLLHCLHFTSRRHFSWLQCQGDTKSSIWVHECTPQSLNRFSIIACGAHATIN</sequence>
<evidence type="ECO:0000313" key="2">
    <source>
        <dbReference type="Proteomes" id="UP000267029"/>
    </source>
</evidence>
<accession>A0A0R3UDS1</accession>
<reference evidence="3" key="2">
    <citation type="submission" date="2019-11" db="UniProtKB">
        <authorList>
            <consortium name="WormBaseParasite"/>
        </authorList>
    </citation>
    <scope>IDENTIFICATION</scope>
</reference>
<gene>
    <name evidence="1" type="ORF">MCOS_LOCUS5070</name>
</gene>